<dbReference type="KEGG" id="dog:HP555_06835"/>
<protein>
    <submittedName>
        <fullName evidence="1">DUF2971 domain-containing protein</fullName>
    </submittedName>
</protein>
<dbReference type="Proteomes" id="UP000596092">
    <property type="component" value="Chromosome"/>
</dbReference>
<evidence type="ECO:0000313" key="1">
    <source>
        <dbReference type="EMBL" id="QQG65601.1"/>
    </source>
</evidence>
<keyword evidence="2" id="KW-1185">Reference proteome</keyword>
<name>A0A7T6AQD0_9BACT</name>
<organism evidence="1 2">
    <name type="scientific">Desulfobulbus oligotrophicus</name>
    <dbReference type="NCBI Taxonomy" id="1909699"/>
    <lineage>
        <taxon>Bacteria</taxon>
        <taxon>Pseudomonadati</taxon>
        <taxon>Thermodesulfobacteriota</taxon>
        <taxon>Desulfobulbia</taxon>
        <taxon>Desulfobulbales</taxon>
        <taxon>Desulfobulbaceae</taxon>
        <taxon>Desulfobulbus</taxon>
    </lineage>
</organism>
<sequence>MQEIETLTRVLYADTPQSTLYHYTTFSGLLGIVQSRTLWASDIRYMNDSAELRHTADLIAAEVRERIEDGRANSSLLSQFADWVAHWITSGHMLFGASFRSHGNLLSQWRGYSLPGKGVSLGFCPEYILRCAARQGFMIGKCIYEPARQQNLIGQVVDAVERLGGTREDESLSAVERSALYRESFAAVETDLLRIAAILKHPSFREEKEWRIVSPVLTRSGEIPIRFREGHDMLVPYIEFDLAGEGGAPVMDHLYLGPTENMNISMNSLQMFLEQSGIVPKRGIDYCRIPFRQR</sequence>
<accession>A0A7T6AQD0</accession>
<dbReference type="AlphaFoldDB" id="A0A7T6AQD0"/>
<gene>
    <name evidence="1" type="ORF">HP555_06835</name>
</gene>
<proteinExistence type="predicted"/>
<dbReference type="InterPro" id="IPR021352">
    <property type="entry name" value="DUF2971"/>
</dbReference>
<dbReference type="Pfam" id="PF11185">
    <property type="entry name" value="DUF2971"/>
    <property type="match status" value="1"/>
</dbReference>
<dbReference type="RefSeq" id="WP_199264422.1">
    <property type="nucleotide sequence ID" value="NZ_CP054140.1"/>
</dbReference>
<evidence type="ECO:0000313" key="2">
    <source>
        <dbReference type="Proteomes" id="UP000596092"/>
    </source>
</evidence>
<dbReference type="EMBL" id="CP054140">
    <property type="protein sequence ID" value="QQG65601.1"/>
    <property type="molecule type" value="Genomic_DNA"/>
</dbReference>
<reference evidence="1 2" key="1">
    <citation type="submission" date="2020-05" db="EMBL/GenBank/DDBJ databases">
        <title>Complete genome of Desulfobulbus oligotrophicus.</title>
        <authorList>
            <person name="Podar M."/>
        </authorList>
    </citation>
    <scope>NUCLEOTIDE SEQUENCE [LARGE SCALE GENOMIC DNA]</scope>
    <source>
        <strain evidence="1 2">Prop6</strain>
    </source>
</reference>